<dbReference type="SUPFAM" id="SSF50156">
    <property type="entry name" value="PDZ domain-like"/>
    <property type="match status" value="1"/>
</dbReference>
<sequence>MRSSIAKLGVGFLLGATVIGGVATAATTEPLGVKACVDKKTQVMYLSTSGTCTASRTLVTLGGSSIDVKSIAALVTPSVVSIKVTSTAGSGTGSGSIYKSNGTTSYIITNNHVVEGAATSGTILVELANGETIPATIVGRDATYDIAVIKVNQGNLPVISVGDSSKISVGDAVVAIGSPLGLASTVTSGIVSALNRPVTTGIAGAESFVNAIQTDAAINPGNSGGALLDSSGRIIGVNSAIASLSSDGSSGNIGLGFSIPINEAKRVVDELIATGKSTRPVLGIFFDTTFTGVGAKILKLSPGDGAEKAGIPAGSVIRSIDGVKIVDQVGAIVRIRSYAPGSTVTVVVDLPTGGSKSFKVVLGSAASN</sequence>
<keyword evidence="2" id="KW-0645">Protease</keyword>
<evidence type="ECO:0000256" key="1">
    <source>
        <dbReference type="ARBA" id="ARBA00010541"/>
    </source>
</evidence>
<proteinExistence type="inferred from homology"/>
<dbReference type="FunFam" id="2.40.10.10:FF:000001">
    <property type="entry name" value="Periplasmic serine protease DegS"/>
    <property type="match status" value="1"/>
</dbReference>
<dbReference type="InterPro" id="IPR051201">
    <property type="entry name" value="Chloro_Bact_Ser_Proteases"/>
</dbReference>
<dbReference type="InterPro" id="IPR036034">
    <property type="entry name" value="PDZ_sf"/>
</dbReference>
<accession>A0A6J6TWK0</accession>
<dbReference type="AlphaFoldDB" id="A0A6J6TWK0"/>
<organism evidence="5">
    <name type="scientific">freshwater metagenome</name>
    <dbReference type="NCBI Taxonomy" id="449393"/>
    <lineage>
        <taxon>unclassified sequences</taxon>
        <taxon>metagenomes</taxon>
        <taxon>ecological metagenomes</taxon>
    </lineage>
</organism>
<dbReference type="PRINTS" id="PR00834">
    <property type="entry name" value="PROTEASES2C"/>
</dbReference>
<evidence type="ECO:0000256" key="2">
    <source>
        <dbReference type="ARBA" id="ARBA00022670"/>
    </source>
</evidence>
<evidence type="ECO:0000256" key="3">
    <source>
        <dbReference type="ARBA" id="ARBA00022801"/>
    </source>
</evidence>
<dbReference type="GO" id="GO:0006508">
    <property type="term" value="P:proteolysis"/>
    <property type="evidence" value="ECO:0007669"/>
    <property type="project" value="UniProtKB-KW"/>
</dbReference>
<dbReference type="SUPFAM" id="SSF50494">
    <property type="entry name" value="Trypsin-like serine proteases"/>
    <property type="match status" value="1"/>
</dbReference>
<name>A0A6J6TWK0_9ZZZZ</name>
<gene>
    <name evidence="5" type="ORF">UFOPK2816_00845</name>
</gene>
<dbReference type="InterPro" id="IPR001940">
    <property type="entry name" value="Peptidase_S1C"/>
</dbReference>
<dbReference type="GO" id="GO:0004252">
    <property type="term" value="F:serine-type endopeptidase activity"/>
    <property type="evidence" value="ECO:0007669"/>
    <property type="project" value="InterPro"/>
</dbReference>
<protein>
    <submittedName>
        <fullName evidence="5">Unannotated protein</fullName>
    </submittedName>
</protein>
<dbReference type="Gene3D" id="2.40.10.10">
    <property type="entry name" value="Trypsin-like serine proteases"/>
    <property type="match status" value="2"/>
</dbReference>
<dbReference type="InterPro" id="IPR043504">
    <property type="entry name" value="Peptidase_S1_PA_chymotrypsin"/>
</dbReference>
<reference evidence="5" key="1">
    <citation type="submission" date="2020-05" db="EMBL/GenBank/DDBJ databases">
        <authorList>
            <person name="Chiriac C."/>
            <person name="Salcher M."/>
            <person name="Ghai R."/>
            <person name="Kavagutti S V."/>
        </authorList>
    </citation>
    <scope>NUCLEOTIDE SEQUENCE</scope>
</reference>
<dbReference type="Gene3D" id="2.30.42.10">
    <property type="match status" value="1"/>
</dbReference>
<evidence type="ECO:0000313" key="5">
    <source>
        <dbReference type="EMBL" id="CAB4751458.1"/>
    </source>
</evidence>
<dbReference type="PANTHER" id="PTHR43343:SF3">
    <property type="entry name" value="PROTEASE DO-LIKE 8, CHLOROPLASTIC"/>
    <property type="match status" value="1"/>
</dbReference>
<evidence type="ECO:0000256" key="4">
    <source>
        <dbReference type="ARBA" id="ARBA00022825"/>
    </source>
</evidence>
<dbReference type="PANTHER" id="PTHR43343">
    <property type="entry name" value="PEPTIDASE S12"/>
    <property type="match status" value="1"/>
</dbReference>
<keyword evidence="4" id="KW-0720">Serine protease</keyword>
<comment type="similarity">
    <text evidence="1">Belongs to the peptidase S1C family.</text>
</comment>
<keyword evidence="3" id="KW-0378">Hydrolase</keyword>
<dbReference type="InterPro" id="IPR009003">
    <property type="entry name" value="Peptidase_S1_PA"/>
</dbReference>
<dbReference type="Pfam" id="PF13365">
    <property type="entry name" value="Trypsin_2"/>
    <property type="match status" value="1"/>
</dbReference>
<dbReference type="EMBL" id="CAEZZB010000115">
    <property type="protein sequence ID" value="CAB4751458.1"/>
    <property type="molecule type" value="Genomic_DNA"/>
</dbReference>